<reference evidence="8 9" key="2">
    <citation type="submission" date="2018-01" db="EMBL/GenBank/DDBJ databases">
        <title>Genomic study of Klebsiella pneumoniae.</title>
        <authorList>
            <person name="Yang Y."/>
            <person name="Bicalho R."/>
        </authorList>
    </citation>
    <scope>NUCLEOTIDE SEQUENCE [LARGE SCALE GENOMIC DNA]</scope>
    <source>
        <strain evidence="8 9">A11</strain>
    </source>
</reference>
<evidence type="ECO:0000256" key="1">
    <source>
        <dbReference type="ARBA" id="ARBA00022496"/>
    </source>
</evidence>
<evidence type="ECO:0000256" key="6">
    <source>
        <dbReference type="SAM" id="SignalP"/>
    </source>
</evidence>
<dbReference type="InterPro" id="IPR039426">
    <property type="entry name" value="TonB-dep_rcpt-like"/>
</dbReference>
<dbReference type="GO" id="GO:0009279">
    <property type="term" value="C:cell outer membrane"/>
    <property type="evidence" value="ECO:0007669"/>
    <property type="project" value="UniProtKB-SubCell"/>
</dbReference>
<keyword evidence="5" id="KW-1134">Transmembrane beta strand</keyword>
<dbReference type="PANTHER" id="PTHR32552">
    <property type="entry name" value="FERRICHROME IRON RECEPTOR-RELATED"/>
    <property type="match status" value="1"/>
</dbReference>
<evidence type="ECO:0000256" key="3">
    <source>
        <dbReference type="ARBA" id="ARBA00023004"/>
    </source>
</evidence>
<name>A0A2J4QBW3_9ENTR</name>
<dbReference type="AlphaFoldDB" id="A0A2J4QBW3"/>
<organism evidence="8 9">
    <name type="scientific">Klebsiella michiganensis</name>
    <dbReference type="NCBI Taxonomy" id="1134687"/>
    <lineage>
        <taxon>Bacteria</taxon>
        <taxon>Pseudomonadati</taxon>
        <taxon>Pseudomonadota</taxon>
        <taxon>Gammaproteobacteria</taxon>
        <taxon>Enterobacterales</taxon>
        <taxon>Enterobacteriaceae</taxon>
        <taxon>Klebsiella/Raoultella group</taxon>
        <taxon>Klebsiella</taxon>
    </lineage>
</organism>
<evidence type="ECO:0000313" key="8">
    <source>
        <dbReference type="EMBL" id="PLL28541.1"/>
    </source>
</evidence>
<reference evidence="8 9" key="1">
    <citation type="submission" date="2017-11" db="EMBL/GenBank/DDBJ databases">
        <authorList>
            <person name="Han C.G."/>
        </authorList>
    </citation>
    <scope>NUCLEOTIDE SEQUENCE [LARGE SCALE GENOMIC DNA]</scope>
    <source>
        <strain evidence="8 9">A11</strain>
    </source>
</reference>
<keyword evidence="5" id="KW-0813">Transport</keyword>
<dbReference type="GO" id="GO:0015344">
    <property type="term" value="F:siderophore uptake transmembrane transporter activity"/>
    <property type="evidence" value="ECO:0007669"/>
    <property type="project" value="TreeGrafter"/>
</dbReference>
<dbReference type="PROSITE" id="PS52016">
    <property type="entry name" value="TONB_DEPENDENT_REC_3"/>
    <property type="match status" value="1"/>
</dbReference>
<keyword evidence="5" id="KW-0812">Transmembrane</keyword>
<keyword evidence="8" id="KW-0675">Receptor</keyword>
<keyword evidence="5" id="KW-0472">Membrane</keyword>
<sequence length="216" mass="22713">MKNFNYSGIALAVVSALLSGASLAAESSDVGEINVKGQSLGGGLMVQEDSGKARSTLTKEAMEKAPGASNAIDMLKYTPGMNVNSNDASGLSGIDYTMRGMNSDQIGLSMDGIPINDSGNYAVYPNLLGDAENLEQIFVTQGSSEADGPHIGSSGGNIGLVTKRPSKEFGGFVKQTLGSHNLSKTFARLETGEYNGFSNWLSYSHTEAKKWRGEGR</sequence>
<comment type="similarity">
    <text evidence="5">Belongs to the TonB-dependent receptor family.</text>
</comment>
<feature type="domain" description="TonB-dependent receptor plug" evidence="7">
    <location>
        <begin position="48"/>
        <end position="147"/>
    </location>
</feature>
<comment type="caution">
    <text evidence="8">The sequence shown here is derived from an EMBL/GenBank/DDBJ whole genome shotgun (WGS) entry which is preliminary data.</text>
</comment>
<evidence type="ECO:0000259" key="7">
    <source>
        <dbReference type="Pfam" id="PF07715"/>
    </source>
</evidence>
<evidence type="ECO:0000256" key="4">
    <source>
        <dbReference type="ARBA" id="ARBA00023065"/>
    </source>
</evidence>
<gene>
    <name evidence="8" type="ORF">CWN50_25990</name>
</gene>
<dbReference type="Pfam" id="PF07715">
    <property type="entry name" value="Plug"/>
    <property type="match status" value="1"/>
</dbReference>
<dbReference type="InterPro" id="IPR012910">
    <property type="entry name" value="Plug_dom"/>
</dbReference>
<keyword evidence="3" id="KW-0408">Iron</keyword>
<keyword evidence="2 6" id="KW-0732">Signal</keyword>
<dbReference type="SUPFAM" id="SSF56935">
    <property type="entry name" value="Porins"/>
    <property type="match status" value="1"/>
</dbReference>
<dbReference type="EMBL" id="PIDS01001187">
    <property type="protein sequence ID" value="PLL28541.1"/>
    <property type="molecule type" value="Genomic_DNA"/>
</dbReference>
<comment type="subcellular location">
    <subcellularLocation>
        <location evidence="5">Cell outer membrane</location>
        <topology evidence="5">Multi-pass membrane protein</topology>
    </subcellularLocation>
</comment>
<keyword evidence="4" id="KW-0406">Ion transport</keyword>
<protein>
    <submittedName>
        <fullName evidence="8">TonB-dependent receptor</fullName>
    </submittedName>
</protein>
<accession>A0A2J4QBW3</accession>
<feature type="non-terminal residue" evidence="8">
    <location>
        <position position="216"/>
    </location>
</feature>
<keyword evidence="5" id="KW-0998">Cell outer membrane</keyword>
<evidence type="ECO:0000256" key="2">
    <source>
        <dbReference type="ARBA" id="ARBA00022729"/>
    </source>
</evidence>
<evidence type="ECO:0000313" key="9">
    <source>
        <dbReference type="Proteomes" id="UP000234505"/>
    </source>
</evidence>
<evidence type="ECO:0000256" key="5">
    <source>
        <dbReference type="PROSITE-ProRule" id="PRU01360"/>
    </source>
</evidence>
<feature type="signal peptide" evidence="6">
    <location>
        <begin position="1"/>
        <end position="24"/>
    </location>
</feature>
<dbReference type="Proteomes" id="UP000234505">
    <property type="component" value="Unassembled WGS sequence"/>
</dbReference>
<dbReference type="InterPro" id="IPR037066">
    <property type="entry name" value="Plug_dom_sf"/>
</dbReference>
<keyword evidence="1" id="KW-0410">Iron transport</keyword>
<feature type="chain" id="PRO_5014433072" evidence="6">
    <location>
        <begin position="25"/>
        <end position="216"/>
    </location>
</feature>
<dbReference type="Gene3D" id="2.170.130.10">
    <property type="entry name" value="TonB-dependent receptor, plug domain"/>
    <property type="match status" value="1"/>
</dbReference>
<dbReference type="PANTHER" id="PTHR32552:SF89">
    <property type="entry name" value="CATECHOLATE SIDEROPHORE RECEPTOR FIU"/>
    <property type="match status" value="1"/>
</dbReference>
<proteinExistence type="inferred from homology"/>